<protein>
    <submittedName>
        <fullName evidence="1">Uncharacterized protein</fullName>
    </submittedName>
</protein>
<reference evidence="1 2" key="2">
    <citation type="journal article" date="2013" name="Genome Announc.">
        <title>Genome Sequence of Growth-Improving Paenibacillus mucilaginosus Strain KNP414.</title>
        <authorList>
            <person name="Lu J.J."/>
            <person name="Wang J.F."/>
            <person name="Hu X.F."/>
        </authorList>
    </citation>
    <scope>NUCLEOTIDE SEQUENCE [LARGE SCALE GENOMIC DNA]</scope>
    <source>
        <strain evidence="1 2">KNP414</strain>
    </source>
</reference>
<dbReference type="PATRIC" id="fig|1036673.3.peg.3870"/>
<dbReference type="HOGENOM" id="CLU_2618684_0_0_9"/>
<proteinExistence type="predicted"/>
<evidence type="ECO:0000313" key="1">
    <source>
        <dbReference type="EMBL" id="AEI42730.1"/>
    </source>
</evidence>
<dbReference type="KEGG" id="pms:KNP414_04198"/>
<evidence type="ECO:0000313" key="2">
    <source>
        <dbReference type="Proteomes" id="UP000006620"/>
    </source>
</evidence>
<organism evidence="1 2">
    <name type="scientific">Paenibacillus mucilaginosus (strain KNP414)</name>
    <dbReference type="NCBI Taxonomy" id="1036673"/>
    <lineage>
        <taxon>Bacteria</taxon>
        <taxon>Bacillati</taxon>
        <taxon>Bacillota</taxon>
        <taxon>Bacilli</taxon>
        <taxon>Bacillales</taxon>
        <taxon>Paenibacillaceae</taxon>
        <taxon>Paenibacillus</taxon>
    </lineage>
</organism>
<dbReference type="EMBL" id="CP002869">
    <property type="protein sequence ID" value="AEI42730.1"/>
    <property type="molecule type" value="Genomic_DNA"/>
</dbReference>
<dbReference type="Proteomes" id="UP000006620">
    <property type="component" value="Chromosome"/>
</dbReference>
<accession>F8FFV3</accession>
<name>F8FFV3_PAEMK</name>
<dbReference type="AlphaFoldDB" id="F8FFV3"/>
<sequence>MATPRIPQPPDVVTLSVVRNPLTGRRIITGSSVIGSAAPCAALIAPGSRLAPALRCLVRSGFRLIARTQGIWVFRRIR</sequence>
<dbReference type="RefSeq" id="WP_013917886.1">
    <property type="nucleotide sequence ID" value="NC_015690.1"/>
</dbReference>
<gene>
    <name evidence="1" type="ordered locus">KNP414_04198</name>
</gene>
<reference evidence="2" key="1">
    <citation type="submission" date="2011-06" db="EMBL/GenBank/DDBJ databases">
        <title>Complete genome sequence of Paenibacillus mucilaginosus KNP414.</title>
        <authorList>
            <person name="Wang J."/>
            <person name="Hu S."/>
            <person name="Hu X."/>
            <person name="Zhang B."/>
            <person name="Dong D."/>
            <person name="Zhang S."/>
            <person name="Zhao K."/>
            <person name="Wu D."/>
        </authorList>
    </citation>
    <scope>NUCLEOTIDE SEQUENCE [LARGE SCALE GENOMIC DNA]</scope>
    <source>
        <strain evidence="2">KNP414</strain>
    </source>
</reference>